<sequence>MAARMPKFSVKSEGLTFLSCLHICRISKIAFDSDGAVLVESRVGFRMVSRFFLKLAFESLSWHVRTCDVFSSSLLQRGQREWFCHFLIFNTWPTPMQPEACLDNHRFCP</sequence>
<keyword evidence="3" id="KW-1185">Reference proteome</keyword>
<protein>
    <submittedName>
        <fullName evidence="1">Uncharacterized protein</fullName>
    </submittedName>
</protein>
<organism evidence="1 3">
    <name type="scientific">Fragilariopsis cylindrus CCMP1102</name>
    <dbReference type="NCBI Taxonomy" id="635003"/>
    <lineage>
        <taxon>Eukaryota</taxon>
        <taxon>Sar</taxon>
        <taxon>Stramenopiles</taxon>
        <taxon>Ochrophyta</taxon>
        <taxon>Bacillariophyta</taxon>
        <taxon>Bacillariophyceae</taxon>
        <taxon>Bacillariophycidae</taxon>
        <taxon>Bacillariales</taxon>
        <taxon>Bacillariaceae</taxon>
        <taxon>Fragilariopsis</taxon>
    </lineage>
</organism>
<dbReference type="EMBL" id="KV784356">
    <property type="protein sequence ID" value="OEU18991.1"/>
    <property type="molecule type" value="Genomic_DNA"/>
</dbReference>
<dbReference type="Proteomes" id="UP000095751">
    <property type="component" value="Unassembled WGS sequence"/>
</dbReference>
<evidence type="ECO:0000313" key="2">
    <source>
        <dbReference type="EMBL" id="OEU19919.1"/>
    </source>
</evidence>
<name>A0A1E7FLE9_9STRA</name>
<evidence type="ECO:0000313" key="1">
    <source>
        <dbReference type="EMBL" id="OEU18991.1"/>
    </source>
</evidence>
<gene>
    <name evidence="2" type="ORF">FRACYDRAFT_268124</name>
    <name evidence="1" type="ORF">FRACYDRAFT_268521</name>
</gene>
<dbReference type="EMBL" id="KV784355">
    <property type="protein sequence ID" value="OEU19919.1"/>
    <property type="molecule type" value="Genomic_DNA"/>
</dbReference>
<reference evidence="1 3" key="1">
    <citation type="submission" date="2016-09" db="EMBL/GenBank/DDBJ databases">
        <title>Extensive genetic diversity and differential bi-allelic expression allows diatom success in the polar Southern Ocean.</title>
        <authorList>
            <consortium name="DOE Joint Genome Institute"/>
            <person name="Mock T."/>
            <person name="Otillar R.P."/>
            <person name="Strauss J."/>
            <person name="Dupont C."/>
            <person name="Frickenhaus S."/>
            <person name="Maumus F."/>
            <person name="Mcmullan M."/>
            <person name="Sanges R."/>
            <person name="Schmutz J."/>
            <person name="Toseland A."/>
            <person name="Valas R."/>
            <person name="Veluchamy A."/>
            <person name="Ward B.J."/>
            <person name="Allen A."/>
            <person name="Barry K."/>
            <person name="Falciatore A."/>
            <person name="Ferrante M."/>
            <person name="Fortunato A.E."/>
            <person name="Gloeckner G."/>
            <person name="Gruber A."/>
            <person name="Hipkin R."/>
            <person name="Janech M."/>
            <person name="Kroth P."/>
            <person name="Leese F."/>
            <person name="Lindquist E."/>
            <person name="Lyon B.R."/>
            <person name="Martin J."/>
            <person name="Mayer C."/>
            <person name="Parker M."/>
            <person name="Quesneville H."/>
            <person name="Raymond J."/>
            <person name="Uhlig C."/>
            <person name="Valentin K.U."/>
            <person name="Worden A.Z."/>
            <person name="Armbrust E.V."/>
            <person name="Bowler C."/>
            <person name="Green B."/>
            <person name="Moulton V."/>
            <person name="Van Oosterhout C."/>
            <person name="Grigoriev I."/>
        </authorList>
    </citation>
    <scope>NUCLEOTIDE SEQUENCE [LARGE SCALE GENOMIC DNA]</scope>
    <source>
        <strain evidence="1 3">CCMP1102</strain>
    </source>
</reference>
<proteinExistence type="predicted"/>
<dbReference type="AlphaFoldDB" id="A0A1E7FLE9"/>
<dbReference type="KEGG" id="fcy:FRACYDRAFT_268521"/>
<accession>A0A1E7FLE9</accession>
<dbReference type="KEGG" id="fcy:FRACYDRAFT_268124"/>
<evidence type="ECO:0000313" key="3">
    <source>
        <dbReference type="Proteomes" id="UP000095751"/>
    </source>
</evidence>